<reference evidence="1 2" key="1">
    <citation type="submission" date="2016-11" db="EMBL/GenBank/DDBJ databases">
        <authorList>
            <person name="Jaros S."/>
            <person name="Januszkiewicz K."/>
            <person name="Wedrychowicz H."/>
        </authorList>
    </citation>
    <scope>NUCLEOTIDE SEQUENCE [LARGE SCALE GENOMIC DNA]</scope>
    <source>
        <strain evidence="1 2">CGMCC 1.12213</strain>
    </source>
</reference>
<dbReference type="EMBL" id="FQYK01000002">
    <property type="protein sequence ID" value="SHI50600.1"/>
    <property type="molecule type" value="Genomic_DNA"/>
</dbReference>
<sequence length="39" mass="4758">MQANDQYIGDFSPHFYFSYEHEKVKKEPKILMQIRLRGI</sequence>
<keyword evidence="2" id="KW-1185">Reference proteome</keyword>
<gene>
    <name evidence="1" type="ORF">SAMN05216261_0836</name>
</gene>
<dbReference type="AlphaFoldDB" id="A0A1M6BP82"/>
<organism evidence="1 2">
    <name type="scientific">Algibacter luteus</name>
    <dbReference type="NCBI Taxonomy" id="1178825"/>
    <lineage>
        <taxon>Bacteria</taxon>
        <taxon>Pseudomonadati</taxon>
        <taxon>Bacteroidota</taxon>
        <taxon>Flavobacteriia</taxon>
        <taxon>Flavobacteriales</taxon>
        <taxon>Flavobacteriaceae</taxon>
        <taxon>Algibacter</taxon>
    </lineage>
</organism>
<accession>A0A1M6BP82</accession>
<evidence type="ECO:0000313" key="2">
    <source>
        <dbReference type="Proteomes" id="UP000184396"/>
    </source>
</evidence>
<dbReference type="Proteomes" id="UP000184396">
    <property type="component" value="Unassembled WGS sequence"/>
</dbReference>
<name>A0A1M6BP82_9FLAO</name>
<dbReference type="STRING" id="1178825.SAMN05216261_0836"/>
<protein>
    <submittedName>
        <fullName evidence="1">Uncharacterized protein</fullName>
    </submittedName>
</protein>
<evidence type="ECO:0000313" key="1">
    <source>
        <dbReference type="EMBL" id="SHI50600.1"/>
    </source>
</evidence>
<proteinExistence type="predicted"/>